<organism evidence="5 6">
    <name type="scientific">Pseudomonas duriflava</name>
    <dbReference type="NCBI Taxonomy" id="459528"/>
    <lineage>
        <taxon>Bacteria</taxon>
        <taxon>Pseudomonadati</taxon>
        <taxon>Pseudomonadota</taxon>
        <taxon>Gammaproteobacteria</taxon>
        <taxon>Pseudomonadales</taxon>
        <taxon>Pseudomonadaceae</taxon>
        <taxon>Pseudomonas</taxon>
    </lineage>
</organism>
<accession>A0A562QAH1</accession>
<gene>
    <name evidence="5" type="ORF">IQ22_02348</name>
</gene>
<comment type="caution">
    <text evidence="5">The sequence shown here is derived from an EMBL/GenBank/DDBJ whole genome shotgun (WGS) entry which is preliminary data.</text>
</comment>
<evidence type="ECO:0000259" key="4">
    <source>
        <dbReference type="Pfam" id="PF00881"/>
    </source>
</evidence>
<dbReference type="PANTHER" id="PTHR43673:SF10">
    <property type="entry name" value="NADH DEHYDROGENASE_NAD(P)H NITROREDUCTASE XCC3605-RELATED"/>
    <property type="match status" value="1"/>
</dbReference>
<feature type="region of interest" description="Disordered" evidence="3">
    <location>
        <begin position="169"/>
        <end position="198"/>
    </location>
</feature>
<dbReference type="Pfam" id="PF00881">
    <property type="entry name" value="Nitroreductase"/>
    <property type="match status" value="1"/>
</dbReference>
<evidence type="ECO:0000256" key="3">
    <source>
        <dbReference type="SAM" id="MobiDB-lite"/>
    </source>
</evidence>
<dbReference type="CDD" id="cd02138">
    <property type="entry name" value="TdsD-like"/>
    <property type="match status" value="1"/>
</dbReference>
<evidence type="ECO:0000256" key="2">
    <source>
        <dbReference type="ARBA" id="ARBA00023002"/>
    </source>
</evidence>
<dbReference type="InterPro" id="IPR029479">
    <property type="entry name" value="Nitroreductase"/>
</dbReference>
<dbReference type="EMBL" id="VLKY01000007">
    <property type="protein sequence ID" value="TWI53742.1"/>
    <property type="molecule type" value="Genomic_DNA"/>
</dbReference>
<dbReference type="GO" id="GO:0016491">
    <property type="term" value="F:oxidoreductase activity"/>
    <property type="evidence" value="ECO:0007669"/>
    <property type="project" value="UniProtKB-KW"/>
</dbReference>
<evidence type="ECO:0000313" key="6">
    <source>
        <dbReference type="Proteomes" id="UP000316905"/>
    </source>
</evidence>
<name>A0A562QAH1_9PSED</name>
<feature type="domain" description="Nitroreductase" evidence="4">
    <location>
        <begin position="18"/>
        <end position="163"/>
    </location>
</feature>
<protein>
    <submittedName>
        <fullName evidence="5">Nitroreductase</fullName>
    </submittedName>
</protein>
<dbReference type="AlphaFoldDB" id="A0A562QAH1"/>
<comment type="similarity">
    <text evidence="1">Belongs to the nitroreductase family.</text>
</comment>
<keyword evidence="2" id="KW-0560">Oxidoreductase</keyword>
<dbReference type="RefSeq" id="WP_145141867.1">
    <property type="nucleotide sequence ID" value="NZ_VLKY01000007.1"/>
</dbReference>
<evidence type="ECO:0000313" key="5">
    <source>
        <dbReference type="EMBL" id="TWI53742.1"/>
    </source>
</evidence>
<dbReference type="SUPFAM" id="SSF55469">
    <property type="entry name" value="FMN-dependent nitroreductase-like"/>
    <property type="match status" value="1"/>
</dbReference>
<dbReference type="Proteomes" id="UP000316905">
    <property type="component" value="Unassembled WGS sequence"/>
</dbReference>
<feature type="compositionally biased region" description="Basic and acidic residues" evidence="3">
    <location>
        <begin position="169"/>
        <end position="187"/>
    </location>
</feature>
<proteinExistence type="inferred from homology"/>
<reference evidence="5 6" key="1">
    <citation type="journal article" date="2015" name="Stand. Genomic Sci.">
        <title>Genomic Encyclopedia of Bacterial and Archaeal Type Strains, Phase III: the genomes of soil and plant-associated and newly described type strains.</title>
        <authorList>
            <person name="Whitman W.B."/>
            <person name="Woyke T."/>
            <person name="Klenk H.P."/>
            <person name="Zhou Y."/>
            <person name="Lilburn T.G."/>
            <person name="Beck B.J."/>
            <person name="De Vos P."/>
            <person name="Vandamme P."/>
            <person name="Eisen J.A."/>
            <person name="Garrity G."/>
            <person name="Hugenholtz P."/>
            <person name="Kyrpides N.C."/>
        </authorList>
    </citation>
    <scope>NUCLEOTIDE SEQUENCE [LARGE SCALE GENOMIC DNA]</scope>
    <source>
        <strain evidence="5 6">CGMCC 1.6858</strain>
    </source>
</reference>
<dbReference type="OrthoDB" id="9802510at2"/>
<keyword evidence="6" id="KW-1185">Reference proteome</keyword>
<sequence length="198" mass="22182">MTAATRVPQYDVDPQFVQRWSPRAFSDATIEETELMSIFEAARWAPSSYNAQPWRFLYARRGSAHWELFQQMISEYNRSWAQHAAALVIVLSKTTFVPPGGSEETPLGTHSFDTGAAWGFMALQAGKLGFHTHGMAGIEYDRIRQELKVPTDLKIEMAIAIGKLGDKSSLPEKLQAREQPSPRRPVEELAVEGPYTLG</sequence>
<dbReference type="Gene3D" id="3.40.109.10">
    <property type="entry name" value="NADH Oxidase"/>
    <property type="match status" value="1"/>
</dbReference>
<evidence type="ECO:0000256" key="1">
    <source>
        <dbReference type="ARBA" id="ARBA00007118"/>
    </source>
</evidence>
<dbReference type="PANTHER" id="PTHR43673">
    <property type="entry name" value="NAD(P)H NITROREDUCTASE YDGI-RELATED"/>
    <property type="match status" value="1"/>
</dbReference>
<dbReference type="InterPro" id="IPR000415">
    <property type="entry name" value="Nitroreductase-like"/>
</dbReference>